<dbReference type="STRING" id="104259.A0A0F7VIR2"/>
<evidence type="ECO:0000256" key="11">
    <source>
        <dbReference type="SAM" id="Phobius"/>
    </source>
</evidence>
<keyword evidence="4 11" id="KW-0812">Transmembrane</keyword>
<evidence type="ECO:0000256" key="3">
    <source>
        <dbReference type="ARBA" id="ARBA00022448"/>
    </source>
</evidence>
<dbReference type="EMBL" id="CDHK01000003">
    <property type="protein sequence ID" value="CEO59447.1"/>
    <property type="molecule type" value="Genomic_DNA"/>
</dbReference>
<dbReference type="GO" id="GO:0005484">
    <property type="term" value="F:SNAP receptor activity"/>
    <property type="evidence" value="ECO:0007669"/>
    <property type="project" value="TreeGrafter"/>
</dbReference>
<evidence type="ECO:0000313" key="13">
    <source>
        <dbReference type="Proteomes" id="UP000042958"/>
    </source>
</evidence>
<feature type="region of interest" description="Disordered" evidence="10">
    <location>
        <begin position="98"/>
        <end position="220"/>
    </location>
</feature>
<dbReference type="GO" id="GO:0015031">
    <property type="term" value="P:protein transport"/>
    <property type="evidence" value="ECO:0007669"/>
    <property type="project" value="UniProtKB-KW"/>
</dbReference>
<dbReference type="Pfam" id="PF09753">
    <property type="entry name" value="Use1"/>
    <property type="match status" value="1"/>
</dbReference>
<organism evidence="12 13">
    <name type="scientific">Penicillium brasilianum</name>
    <dbReference type="NCBI Taxonomy" id="104259"/>
    <lineage>
        <taxon>Eukaryota</taxon>
        <taxon>Fungi</taxon>
        <taxon>Dikarya</taxon>
        <taxon>Ascomycota</taxon>
        <taxon>Pezizomycotina</taxon>
        <taxon>Eurotiomycetes</taxon>
        <taxon>Eurotiomycetidae</taxon>
        <taxon>Eurotiales</taxon>
        <taxon>Aspergillaceae</taxon>
        <taxon>Penicillium</taxon>
    </lineage>
</organism>
<dbReference type="PANTHER" id="PTHR13050:SF7">
    <property type="entry name" value="VESICLE TRANSPORT PROTEIN USE1"/>
    <property type="match status" value="1"/>
</dbReference>
<dbReference type="Proteomes" id="UP000042958">
    <property type="component" value="Unassembled WGS sequence"/>
</dbReference>
<evidence type="ECO:0008006" key="14">
    <source>
        <dbReference type="Google" id="ProtNLM"/>
    </source>
</evidence>
<keyword evidence="8 11" id="KW-1133">Transmembrane helix</keyword>
<evidence type="ECO:0000256" key="8">
    <source>
        <dbReference type="ARBA" id="ARBA00022989"/>
    </source>
</evidence>
<evidence type="ECO:0000256" key="9">
    <source>
        <dbReference type="ARBA" id="ARBA00023136"/>
    </source>
</evidence>
<evidence type="ECO:0000256" key="7">
    <source>
        <dbReference type="ARBA" id="ARBA00022927"/>
    </source>
</evidence>
<keyword evidence="13" id="KW-1185">Reference proteome</keyword>
<evidence type="ECO:0000256" key="4">
    <source>
        <dbReference type="ARBA" id="ARBA00022692"/>
    </source>
</evidence>
<proteinExistence type="inferred from homology"/>
<feature type="transmembrane region" description="Helical" evidence="11">
    <location>
        <begin position="287"/>
        <end position="310"/>
    </location>
</feature>
<name>A0A0F7VIR2_PENBI</name>
<dbReference type="GO" id="GO:0006890">
    <property type="term" value="P:retrograde vesicle-mediated transport, Golgi to endoplasmic reticulum"/>
    <property type="evidence" value="ECO:0007669"/>
    <property type="project" value="TreeGrafter"/>
</dbReference>
<dbReference type="InterPro" id="IPR019150">
    <property type="entry name" value="Vesicle_transport_protein_Use1"/>
</dbReference>
<dbReference type="AlphaFoldDB" id="A0A0F7VIR2"/>
<comment type="subcellular location">
    <subcellularLocation>
        <location evidence="1">Endoplasmic reticulum membrane</location>
        <topology evidence="1">Single-pass type IV membrane protein</topology>
    </subcellularLocation>
</comment>
<keyword evidence="5" id="KW-0256">Endoplasmic reticulum</keyword>
<dbReference type="GO" id="GO:0005789">
    <property type="term" value="C:endoplasmic reticulum membrane"/>
    <property type="evidence" value="ECO:0007669"/>
    <property type="project" value="UniProtKB-SubCell"/>
</dbReference>
<evidence type="ECO:0000256" key="2">
    <source>
        <dbReference type="ARBA" id="ARBA00007891"/>
    </source>
</evidence>
<feature type="compositionally biased region" description="Polar residues" evidence="10">
    <location>
        <begin position="178"/>
        <end position="189"/>
    </location>
</feature>
<reference evidence="13" key="1">
    <citation type="journal article" date="2015" name="Genome Announc.">
        <title>Draft genome sequence of the fungus Penicillium brasilianum MG11.</title>
        <authorList>
            <person name="Horn F."/>
            <person name="Linde J."/>
            <person name="Mattern D.J."/>
            <person name="Walther G."/>
            <person name="Guthke R."/>
            <person name="Brakhage A.A."/>
            <person name="Valiante V."/>
        </authorList>
    </citation>
    <scope>NUCLEOTIDE SEQUENCE [LARGE SCALE GENOMIC DNA]</scope>
    <source>
        <strain evidence="13">MG11</strain>
    </source>
</reference>
<dbReference type="PANTHER" id="PTHR13050">
    <property type="entry name" value="USE1-LIKE PROTEIN"/>
    <property type="match status" value="1"/>
</dbReference>
<dbReference type="OrthoDB" id="3231855at2759"/>
<feature type="compositionally biased region" description="Acidic residues" evidence="10">
    <location>
        <begin position="99"/>
        <end position="122"/>
    </location>
</feature>
<evidence type="ECO:0000256" key="10">
    <source>
        <dbReference type="SAM" id="MobiDB-lite"/>
    </source>
</evidence>
<accession>A0A0F7VIR2</accession>
<feature type="compositionally biased region" description="Polar residues" evidence="10">
    <location>
        <begin position="197"/>
        <end position="208"/>
    </location>
</feature>
<feature type="compositionally biased region" description="Low complexity" evidence="10">
    <location>
        <begin position="148"/>
        <end position="177"/>
    </location>
</feature>
<evidence type="ECO:0000256" key="5">
    <source>
        <dbReference type="ARBA" id="ARBA00022824"/>
    </source>
</evidence>
<sequence length="316" mass="35053">MAVSAFPSTEESPDLTLLNVARLFTRLEHNLLSPGSELRTLRKSELQRLRVAKNVDYARTLLSQLERALPQIKPLDRRHEAQAEIARDRQLLKRMQSVLDEEESRAEEDDDAEDEDSLDDEWKDLFSKPVAVESTQAPITEESKPAAKEPTTTPMPPTTSTSSSPPSSTASAIPQSTLRSRNAPQTKQNPAPPAKTTGFNTSASSSSDITKEDALSTSRLEQEDLTTSLLSLASQLKTSTQLFQSTLENEKSVLDRAVSGIDKTSSTMEAAGQRMGMLRRMTEGKGWWGRMMLYAWIFGLWVVAVLIVFVGPKLRF</sequence>
<keyword evidence="3" id="KW-0813">Transport</keyword>
<keyword evidence="6" id="KW-0931">ER-Golgi transport</keyword>
<evidence type="ECO:0000256" key="1">
    <source>
        <dbReference type="ARBA" id="ARBA00004163"/>
    </source>
</evidence>
<keyword evidence="9 11" id="KW-0472">Membrane</keyword>
<comment type="similarity">
    <text evidence="2">Belongs to the USE1 family.</text>
</comment>
<protein>
    <recommendedName>
        <fullName evidence="14">Synaptobrevin</fullName>
    </recommendedName>
</protein>
<evidence type="ECO:0000313" key="12">
    <source>
        <dbReference type="EMBL" id="CEO59447.1"/>
    </source>
</evidence>
<dbReference type="GO" id="GO:0031201">
    <property type="term" value="C:SNARE complex"/>
    <property type="evidence" value="ECO:0007669"/>
    <property type="project" value="TreeGrafter"/>
</dbReference>
<evidence type="ECO:0000256" key="6">
    <source>
        <dbReference type="ARBA" id="ARBA00022892"/>
    </source>
</evidence>
<gene>
    <name evidence="12" type="ORF">PMG11_04122</name>
</gene>
<keyword evidence="7" id="KW-0653">Protein transport</keyword>